<proteinExistence type="predicted"/>
<dbReference type="EMBL" id="MT141314">
    <property type="protein sequence ID" value="QJA58228.1"/>
    <property type="molecule type" value="Genomic_DNA"/>
</dbReference>
<evidence type="ECO:0000313" key="1">
    <source>
        <dbReference type="EMBL" id="QJA58228.1"/>
    </source>
</evidence>
<gene>
    <name evidence="2" type="ORF">MM415A00983_0012</name>
    <name evidence="1" type="ORF">MM415B01478_0013</name>
</gene>
<reference evidence="1" key="1">
    <citation type="submission" date="2020-03" db="EMBL/GenBank/DDBJ databases">
        <title>The deep terrestrial virosphere.</title>
        <authorList>
            <person name="Holmfeldt K."/>
            <person name="Nilsson E."/>
            <person name="Simone D."/>
            <person name="Lopez-Fernandez M."/>
            <person name="Wu X."/>
            <person name="de Brujin I."/>
            <person name="Lundin D."/>
            <person name="Andersson A."/>
            <person name="Bertilsson S."/>
            <person name="Dopson M."/>
        </authorList>
    </citation>
    <scope>NUCLEOTIDE SEQUENCE</scope>
    <source>
        <strain evidence="2">MM415A00983</strain>
        <strain evidence="1">MM415B01478</strain>
    </source>
</reference>
<dbReference type="InterPro" id="IPR027417">
    <property type="entry name" value="P-loop_NTPase"/>
</dbReference>
<accession>A0A6M3IM29</accession>
<organism evidence="1">
    <name type="scientific">viral metagenome</name>
    <dbReference type="NCBI Taxonomy" id="1070528"/>
    <lineage>
        <taxon>unclassified sequences</taxon>
        <taxon>metagenomes</taxon>
        <taxon>organismal metagenomes</taxon>
    </lineage>
</organism>
<dbReference type="EMBL" id="MT142355">
    <property type="protein sequence ID" value="QJA78829.1"/>
    <property type="molecule type" value="Genomic_DNA"/>
</dbReference>
<evidence type="ECO:0000313" key="2">
    <source>
        <dbReference type="EMBL" id="QJA78829.1"/>
    </source>
</evidence>
<dbReference type="Gene3D" id="3.30.420.280">
    <property type="match status" value="1"/>
</dbReference>
<dbReference type="AlphaFoldDB" id="A0A6M3IM29"/>
<sequence length="388" mass="45238">MIEQVGTYFYFFPTYNQGKKILWEGRDKDGFKFTDHIPEEIRTRTNSTEMLIEIQNGSIFQVIGTDNIDSIVGTNPIGCVFSEYALQNPDAWRFIRPILAENGGWAVFNYTPRGKNHGFDLYQLAKREKSWFVELLTVDDTKAISQEVLEQEKVEIIDDTGDDALFYQEYYCSFDAPMQGSYYGKQIIQLEKNKQITKVPHDETLMVDTWWDLGVADSTAIWFTQTVGNEIRVINYFEDSGEGLAYYIGKLNEMKDEYGYIYRYHHAPHDIEVRELGTGKSRYEVAQGLGIDFYIVPNIPVEDGINAVRSILKRCWFDQEKCKDGLNALMCYHKEWDDKRQEFKPKPYHDWSSHGSDSFRYLAVGHMDEQKAPSHIEEQDSFDKYELI</sequence>
<name>A0A6M3IM29_9ZZZZ</name>
<dbReference type="Gene3D" id="3.40.50.300">
    <property type="entry name" value="P-loop containing nucleotide triphosphate hydrolases"/>
    <property type="match status" value="1"/>
</dbReference>
<protein>
    <submittedName>
        <fullName evidence="1">Putative terminase</fullName>
    </submittedName>
</protein>